<dbReference type="NCBIfam" id="TIGR01643">
    <property type="entry name" value="YD_repeat_2x"/>
    <property type="match status" value="1"/>
</dbReference>
<comment type="caution">
    <text evidence="4">The sequence shown here is derived from an EMBL/GenBank/DDBJ whole genome shotgun (WGS) entry which is preliminary data.</text>
</comment>
<dbReference type="InterPro" id="IPR006530">
    <property type="entry name" value="YD"/>
</dbReference>
<proteinExistence type="predicted"/>
<evidence type="ECO:0000259" key="3">
    <source>
        <dbReference type="PROSITE" id="PS50853"/>
    </source>
</evidence>
<dbReference type="SUPFAM" id="SSF49265">
    <property type="entry name" value="Fibronectin type III"/>
    <property type="match status" value="2"/>
</dbReference>
<reference evidence="4 5" key="1">
    <citation type="submission" date="2018-10" db="EMBL/GenBank/DDBJ databases">
        <title>Phylogenomics of Brevibacillus.</title>
        <authorList>
            <person name="Dunlap C."/>
        </authorList>
    </citation>
    <scope>NUCLEOTIDE SEQUENCE [LARGE SCALE GENOMIC DNA]</scope>
    <source>
        <strain evidence="4 5">JCM 12215</strain>
    </source>
</reference>
<evidence type="ECO:0000313" key="5">
    <source>
        <dbReference type="Proteomes" id="UP000282028"/>
    </source>
</evidence>
<evidence type="ECO:0000256" key="2">
    <source>
        <dbReference type="SAM" id="MobiDB-lite"/>
    </source>
</evidence>
<dbReference type="PANTHER" id="PTHR13817">
    <property type="entry name" value="TITIN"/>
    <property type="match status" value="1"/>
</dbReference>
<dbReference type="InterPro" id="IPR013783">
    <property type="entry name" value="Ig-like_fold"/>
</dbReference>
<dbReference type="InterPro" id="IPR050964">
    <property type="entry name" value="Striated_Muscle_Regulatory"/>
</dbReference>
<dbReference type="PROSITE" id="PS50853">
    <property type="entry name" value="FN3"/>
    <property type="match status" value="3"/>
</dbReference>
<dbReference type="CDD" id="cd00063">
    <property type="entry name" value="FN3"/>
    <property type="match status" value="3"/>
</dbReference>
<evidence type="ECO:0000256" key="1">
    <source>
        <dbReference type="ARBA" id="ARBA00022737"/>
    </source>
</evidence>
<protein>
    <recommendedName>
        <fullName evidence="3">Fibronectin type-III domain-containing protein</fullName>
    </recommendedName>
</protein>
<feature type="domain" description="Fibronectin type-III" evidence="3">
    <location>
        <begin position="541"/>
        <end position="627"/>
    </location>
</feature>
<dbReference type="Gene3D" id="2.60.40.10">
    <property type="entry name" value="Immunoglobulins"/>
    <property type="match status" value="3"/>
</dbReference>
<organism evidence="4 5">
    <name type="scientific">Brevibacillus invocatus</name>
    <dbReference type="NCBI Taxonomy" id="173959"/>
    <lineage>
        <taxon>Bacteria</taxon>
        <taxon>Bacillati</taxon>
        <taxon>Bacillota</taxon>
        <taxon>Bacilli</taxon>
        <taxon>Bacillales</taxon>
        <taxon>Paenibacillaceae</taxon>
        <taxon>Brevibacillus</taxon>
    </lineage>
</organism>
<feature type="region of interest" description="Disordered" evidence="2">
    <location>
        <begin position="521"/>
        <end position="551"/>
    </location>
</feature>
<sequence>MSKKSKWLLSFLMTFLLLLNIPSYPFYQVKAEGNSRILEVNLSDNPDEEESISTETAPVIEVKKLKENQFSHAKGSNILNISGSVTGVSEGDQLSIFAQINDDKAIEIDNIEADGSKQRFSNYELDVSEFPEGEHTLTVWVLDQEDRVSSKEQFKFFVNSLKLKKPTFREVREVIRGNIIEKMIEIEYPDNAVERWYKIDDGEWRVYTSEIILLLDSDKEDGQSTITTRAVDQFGNETSSSIIIFSAPPKPILTLSPTSVEKGKDVVLNWNDHSRYTFFEVWLGTGTSGTKQWDILQKSVKKSTQYSFNTFNLSPGTTVYAQVAGYYYDGDDEGYNPSARQTFKVIAPVDNQPPTAPVLSTTSITDTSIAVKWTPSTDNVGLKEYQVFRNNTLLYTFPTSTTSYTYSMLTPSTEYSLFVKAVDLAGNISTSNTLTVKTTGRDTIPPSIPTVTTLSKTHNSVTLSYSATDNVGVVKYQINMTTTGDVYEYWAAPTETTHTIRNLLSDRYYYFVVTAYDAEGNSRKSSNHGVKTNPAPVDTQPPTAPVLSAPSKTDKSVSLSWTASTDNVGVVGYDVYVNGAYNATTTNTAFNVQNLLPGTSYSFQVRSKDAAGNSTGSNTVTITTNQPLLSLTLGKSKITEAPENNGSFIEKQIVILSGSTFATDMSSGVTVNNLPPGLSISVTRDNSTQITISFTGKATNHANQHDVTNASVSIAAAKISGATSPVTSGSFTFDFMDLTPTLTVTPEVLRESARNDGSITDVLNVTLQNGKFVADLSSGVTITNLPSGLSTTILRNSDTQLTISFTGRATNHTNQDDVTNAAVKILQNKIEGATADVTSGPIKFDFNDAGGAYTYEYDDLNRLVKIKKGSSTLYEFTYDANGNLISRTKR</sequence>
<feature type="domain" description="Fibronectin type-III" evidence="3">
    <location>
        <begin position="445"/>
        <end position="535"/>
    </location>
</feature>
<name>A0A3M8CG88_9BACL</name>
<dbReference type="SMART" id="SM00060">
    <property type="entry name" value="FN3"/>
    <property type="match status" value="4"/>
</dbReference>
<accession>A0A3M8CG88</accession>
<dbReference type="AlphaFoldDB" id="A0A3M8CG88"/>
<dbReference type="OrthoDB" id="2467849at2"/>
<evidence type="ECO:0000313" key="4">
    <source>
        <dbReference type="EMBL" id="RNB74760.1"/>
    </source>
</evidence>
<keyword evidence="5" id="KW-1185">Reference proteome</keyword>
<gene>
    <name evidence="4" type="ORF">EDM52_08485</name>
</gene>
<dbReference type="InterPro" id="IPR003961">
    <property type="entry name" value="FN3_dom"/>
</dbReference>
<dbReference type="Pfam" id="PF00041">
    <property type="entry name" value="fn3"/>
    <property type="match status" value="2"/>
</dbReference>
<dbReference type="Proteomes" id="UP000282028">
    <property type="component" value="Unassembled WGS sequence"/>
</dbReference>
<dbReference type="InterPro" id="IPR036116">
    <property type="entry name" value="FN3_sf"/>
</dbReference>
<dbReference type="PANTHER" id="PTHR13817:SF166">
    <property type="entry name" value="NEURONAL IGCAM-RELATED"/>
    <property type="match status" value="1"/>
</dbReference>
<keyword evidence="1" id="KW-0677">Repeat</keyword>
<dbReference type="EMBL" id="RHHR01000013">
    <property type="protein sequence ID" value="RNB74760.1"/>
    <property type="molecule type" value="Genomic_DNA"/>
</dbReference>
<feature type="domain" description="Fibronectin type-III" evidence="3">
    <location>
        <begin position="353"/>
        <end position="442"/>
    </location>
</feature>
<dbReference type="RefSeq" id="WP_122908579.1">
    <property type="nucleotide sequence ID" value="NZ_CBCSBE010000005.1"/>
</dbReference>